<evidence type="ECO:0000313" key="3">
    <source>
        <dbReference type="Proteomes" id="UP000596742"/>
    </source>
</evidence>
<dbReference type="OrthoDB" id="6159247at2759"/>
<feature type="region of interest" description="Disordered" evidence="1">
    <location>
        <begin position="1"/>
        <end position="40"/>
    </location>
</feature>
<evidence type="ECO:0000256" key="1">
    <source>
        <dbReference type="SAM" id="MobiDB-lite"/>
    </source>
</evidence>
<name>A0A8B6EUX9_MYTGA</name>
<protein>
    <submittedName>
        <fullName evidence="2">Uncharacterized protein</fullName>
    </submittedName>
</protein>
<organism evidence="2 3">
    <name type="scientific">Mytilus galloprovincialis</name>
    <name type="common">Mediterranean mussel</name>
    <dbReference type="NCBI Taxonomy" id="29158"/>
    <lineage>
        <taxon>Eukaryota</taxon>
        <taxon>Metazoa</taxon>
        <taxon>Spiralia</taxon>
        <taxon>Lophotrochozoa</taxon>
        <taxon>Mollusca</taxon>
        <taxon>Bivalvia</taxon>
        <taxon>Autobranchia</taxon>
        <taxon>Pteriomorphia</taxon>
        <taxon>Mytilida</taxon>
        <taxon>Mytiloidea</taxon>
        <taxon>Mytilidae</taxon>
        <taxon>Mytilinae</taxon>
        <taxon>Mytilus</taxon>
    </lineage>
</organism>
<sequence length="134" mass="15073">ASYRPRQESHRKHNLSPVKSSSTIGGGSAKSTPREKEPDWMKFFQTPTALERKRMEMVKREYNEGKMKPGSALVVNYISEGLPMLPGEAGLRLLKSVKVGRHKVRTTSISEGLPMLLGEAELRLFKSVKVGRHR</sequence>
<dbReference type="Proteomes" id="UP000596742">
    <property type="component" value="Unassembled WGS sequence"/>
</dbReference>
<proteinExistence type="predicted"/>
<evidence type="ECO:0000313" key="2">
    <source>
        <dbReference type="EMBL" id="VDI39217.1"/>
    </source>
</evidence>
<feature type="non-terminal residue" evidence="2">
    <location>
        <position position="134"/>
    </location>
</feature>
<dbReference type="AlphaFoldDB" id="A0A8B6EUX9"/>
<accession>A0A8B6EUX9</accession>
<dbReference type="EMBL" id="UYJE01005659">
    <property type="protein sequence ID" value="VDI39217.1"/>
    <property type="molecule type" value="Genomic_DNA"/>
</dbReference>
<comment type="caution">
    <text evidence="2">The sequence shown here is derived from an EMBL/GenBank/DDBJ whole genome shotgun (WGS) entry which is preliminary data.</text>
</comment>
<keyword evidence="3" id="KW-1185">Reference proteome</keyword>
<reference evidence="2" key="1">
    <citation type="submission" date="2018-11" db="EMBL/GenBank/DDBJ databases">
        <authorList>
            <person name="Alioto T."/>
            <person name="Alioto T."/>
        </authorList>
    </citation>
    <scope>NUCLEOTIDE SEQUENCE</scope>
</reference>
<gene>
    <name evidence="2" type="ORF">MGAL_10B079054</name>
</gene>